<organism evidence="1 3">
    <name type="scientific">Medicago truncatula</name>
    <name type="common">Barrel medic</name>
    <name type="synonym">Medicago tribuloides</name>
    <dbReference type="NCBI Taxonomy" id="3880"/>
    <lineage>
        <taxon>Eukaryota</taxon>
        <taxon>Viridiplantae</taxon>
        <taxon>Streptophyta</taxon>
        <taxon>Embryophyta</taxon>
        <taxon>Tracheophyta</taxon>
        <taxon>Spermatophyta</taxon>
        <taxon>Magnoliopsida</taxon>
        <taxon>eudicotyledons</taxon>
        <taxon>Gunneridae</taxon>
        <taxon>Pentapetalae</taxon>
        <taxon>rosids</taxon>
        <taxon>fabids</taxon>
        <taxon>Fabales</taxon>
        <taxon>Fabaceae</taxon>
        <taxon>Papilionoideae</taxon>
        <taxon>50 kb inversion clade</taxon>
        <taxon>NPAAA clade</taxon>
        <taxon>Hologalegina</taxon>
        <taxon>IRL clade</taxon>
        <taxon>Trifolieae</taxon>
        <taxon>Medicago</taxon>
    </lineage>
</organism>
<reference evidence="1 3" key="1">
    <citation type="journal article" date="2011" name="Nature">
        <title>The Medicago genome provides insight into the evolution of rhizobial symbioses.</title>
        <authorList>
            <person name="Young N.D."/>
            <person name="Debelle F."/>
            <person name="Oldroyd G.E."/>
            <person name="Geurts R."/>
            <person name="Cannon S.B."/>
            <person name="Udvardi M.K."/>
            <person name="Benedito V.A."/>
            <person name="Mayer K.F."/>
            <person name="Gouzy J."/>
            <person name="Schoof H."/>
            <person name="Van de Peer Y."/>
            <person name="Proost S."/>
            <person name="Cook D.R."/>
            <person name="Meyers B.C."/>
            <person name="Spannagl M."/>
            <person name="Cheung F."/>
            <person name="De Mita S."/>
            <person name="Krishnakumar V."/>
            <person name="Gundlach H."/>
            <person name="Zhou S."/>
            <person name="Mudge J."/>
            <person name="Bharti A.K."/>
            <person name="Murray J.D."/>
            <person name="Naoumkina M.A."/>
            <person name="Rosen B."/>
            <person name="Silverstein K.A."/>
            <person name="Tang H."/>
            <person name="Rombauts S."/>
            <person name="Zhao P.X."/>
            <person name="Zhou P."/>
            <person name="Barbe V."/>
            <person name="Bardou P."/>
            <person name="Bechner M."/>
            <person name="Bellec A."/>
            <person name="Berger A."/>
            <person name="Berges H."/>
            <person name="Bidwell S."/>
            <person name="Bisseling T."/>
            <person name="Choisne N."/>
            <person name="Couloux A."/>
            <person name="Denny R."/>
            <person name="Deshpande S."/>
            <person name="Dai X."/>
            <person name="Doyle J.J."/>
            <person name="Dudez A.M."/>
            <person name="Farmer A.D."/>
            <person name="Fouteau S."/>
            <person name="Franken C."/>
            <person name="Gibelin C."/>
            <person name="Gish J."/>
            <person name="Goldstein S."/>
            <person name="Gonzalez A.J."/>
            <person name="Green P.J."/>
            <person name="Hallab A."/>
            <person name="Hartog M."/>
            <person name="Hua A."/>
            <person name="Humphray S.J."/>
            <person name="Jeong D.H."/>
            <person name="Jing Y."/>
            <person name="Jocker A."/>
            <person name="Kenton S.M."/>
            <person name="Kim D.J."/>
            <person name="Klee K."/>
            <person name="Lai H."/>
            <person name="Lang C."/>
            <person name="Lin S."/>
            <person name="Macmil S.L."/>
            <person name="Magdelenat G."/>
            <person name="Matthews L."/>
            <person name="McCorrison J."/>
            <person name="Monaghan E.L."/>
            <person name="Mun J.H."/>
            <person name="Najar F.Z."/>
            <person name="Nicholson C."/>
            <person name="Noirot C."/>
            <person name="O'Bleness M."/>
            <person name="Paule C.R."/>
            <person name="Poulain J."/>
            <person name="Prion F."/>
            <person name="Qin B."/>
            <person name="Qu C."/>
            <person name="Retzel E.F."/>
            <person name="Riddle C."/>
            <person name="Sallet E."/>
            <person name="Samain S."/>
            <person name="Samson N."/>
            <person name="Sanders I."/>
            <person name="Saurat O."/>
            <person name="Scarpelli C."/>
            <person name="Schiex T."/>
            <person name="Segurens B."/>
            <person name="Severin A.J."/>
            <person name="Sherrier D.J."/>
            <person name="Shi R."/>
            <person name="Sims S."/>
            <person name="Singer S.R."/>
            <person name="Sinharoy S."/>
            <person name="Sterck L."/>
            <person name="Viollet A."/>
            <person name="Wang B.B."/>
            <person name="Wang K."/>
            <person name="Wang M."/>
            <person name="Wang X."/>
            <person name="Warfsmann J."/>
            <person name="Weissenbach J."/>
            <person name="White D.D."/>
            <person name="White J.D."/>
            <person name="Wiley G.B."/>
            <person name="Wincker P."/>
            <person name="Xing Y."/>
            <person name="Yang L."/>
            <person name="Yao Z."/>
            <person name="Ying F."/>
            <person name="Zhai J."/>
            <person name="Zhou L."/>
            <person name="Zuber A."/>
            <person name="Denarie J."/>
            <person name="Dixon R.A."/>
            <person name="May G.D."/>
            <person name="Schwartz D.C."/>
            <person name="Rogers J."/>
            <person name="Quetier F."/>
            <person name="Town C.D."/>
            <person name="Roe B.A."/>
        </authorList>
    </citation>
    <scope>NUCLEOTIDE SEQUENCE [LARGE SCALE GENOMIC DNA]</scope>
    <source>
        <strain evidence="1">A17</strain>
        <strain evidence="2 3">cv. Jemalong A17</strain>
    </source>
</reference>
<evidence type="ECO:0000313" key="2">
    <source>
        <dbReference type="EnsemblPlants" id="AES97462"/>
    </source>
</evidence>
<protein>
    <submittedName>
        <fullName evidence="1 2">Uncharacterized protein</fullName>
    </submittedName>
</protein>
<sequence length="138" mass="16514">MVTVAEMYSLGWREEGEAWKWRCRLLAWEEEKVRECCDVLTNIVLQPNHYDSYALVDAACWKMQSTYSSRDFFGKLWCGISHWPSYHRVFPEHVLAHLYQFGTLGGFSKRNRSTFNLIWLSCVRVIWLERNVRVFQQI</sequence>
<evidence type="ECO:0000313" key="1">
    <source>
        <dbReference type="EMBL" id="AES97462.2"/>
    </source>
</evidence>
<keyword evidence="3" id="KW-1185">Reference proteome</keyword>
<dbReference type="PaxDb" id="3880-AES97462"/>
<reference evidence="1 3" key="2">
    <citation type="journal article" date="2014" name="BMC Genomics">
        <title>An improved genome release (version Mt4.0) for the model legume Medicago truncatula.</title>
        <authorList>
            <person name="Tang H."/>
            <person name="Krishnakumar V."/>
            <person name="Bidwell S."/>
            <person name="Rosen B."/>
            <person name="Chan A."/>
            <person name="Zhou S."/>
            <person name="Gentzbittel L."/>
            <person name="Childs K.L."/>
            <person name="Yandell M."/>
            <person name="Gundlach H."/>
            <person name="Mayer K.F."/>
            <person name="Schwartz D.C."/>
            <person name="Town C.D."/>
        </authorList>
    </citation>
    <scope>GENOME REANNOTATION</scope>
    <source>
        <strain evidence="2 3">cv. Jemalong A17</strain>
    </source>
</reference>
<dbReference type="EMBL" id="CM001221">
    <property type="protein sequence ID" value="AES97462.2"/>
    <property type="molecule type" value="Genomic_DNA"/>
</dbReference>
<evidence type="ECO:0000313" key="3">
    <source>
        <dbReference type="Proteomes" id="UP000002051"/>
    </source>
</evidence>
<dbReference type="HOGENOM" id="CLU_082252_1_1_1"/>
<name>G7JYE3_MEDTR</name>
<accession>G7JYE3</accession>
<proteinExistence type="predicted"/>
<dbReference type="AlphaFoldDB" id="G7JYE3"/>
<gene>
    <name evidence="1" type="ordered locus">MTR_5g054790</name>
</gene>
<dbReference type="Proteomes" id="UP000002051">
    <property type="component" value="Chromosome 5"/>
</dbReference>
<reference evidence="2" key="3">
    <citation type="submission" date="2015-04" db="UniProtKB">
        <authorList>
            <consortium name="EnsemblPlants"/>
        </authorList>
    </citation>
    <scope>IDENTIFICATION</scope>
    <source>
        <strain evidence="2">cv. Jemalong A17</strain>
    </source>
</reference>
<dbReference type="EnsemblPlants" id="AES97462">
    <property type="protein sequence ID" value="AES97462"/>
    <property type="gene ID" value="MTR_5g054790"/>
</dbReference>
<accession>A0A0C3XKC6</accession>